<feature type="domain" description="DSBA-like thioredoxin" evidence="2">
    <location>
        <begin position="4"/>
        <end position="198"/>
    </location>
</feature>
<accession>A0ABY4W8M9</accession>
<dbReference type="RefSeq" id="WP_251937732.1">
    <property type="nucleotide sequence ID" value="NZ_CP098747.1"/>
</dbReference>
<dbReference type="SUPFAM" id="SSF52833">
    <property type="entry name" value="Thioredoxin-like"/>
    <property type="match status" value="1"/>
</dbReference>
<reference evidence="3" key="1">
    <citation type="submission" date="2022-06" db="EMBL/GenBank/DDBJ databases">
        <title>Sneathiella actinostolidae sp. nov., isolated from a sea anemonein the Western Pacific Ocean.</title>
        <authorList>
            <person name="Wei M.J."/>
        </authorList>
    </citation>
    <scope>NUCLEOTIDE SEQUENCE</scope>
    <source>
        <strain evidence="3">PHK-P5</strain>
    </source>
</reference>
<evidence type="ECO:0000313" key="4">
    <source>
        <dbReference type="Proteomes" id="UP001056291"/>
    </source>
</evidence>
<comment type="similarity">
    <text evidence="1">Belongs to the GST superfamily. NadH family.</text>
</comment>
<organism evidence="3 4">
    <name type="scientific">Sneathiella marina</name>
    <dbReference type="NCBI Taxonomy" id="2950108"/>
    <lineage>
        <taxon>Bacteria</taxon>
        <taxon>Pseudomonadati</taxon>
        <taxon>Pseudomonadota</taxon>
        <taxon>Alphaproteobacteria</taxon>
        <taxon>Sneathiellales</taxon>
        <taxon>Sneathiellaceae</taxon>
        <taxon>Sneathiella</taxon>
    </lineage>
</organism>
<evidence type="ECO:0000259" key="2">
    <source>
        <dbReference type="Pfam" id="PF01323"/>
    </source>
</evidence>
<evidence type="ECO:0000313" key="3">
    <source>
        <dbReference type="EMBL" id="USG63134.1"/>
    </source>
</evidence>
<dbReference type="InterPro" id="IPR044087">
    <property type="entry name" value="NahD-like"/>
</dbReference>
<dbReference type="InterPro" id="IPR036249">
    <property type="entry name" value="Thioredoxin-like_sf"/>
</dbReference>
<comment type="catalytic activity">
    <reaction evidence="1">
        <text>2-hydroxychromene-2-carboxylate = (3E)-4-(2-hydroxyphenyl)-2-oxobut-3-enoate</text>
        <dbReference type="Rhea" id="RHEA:27401"/>
        <dbReference type="ChEBI" id="CHEBI:59350"/>
        <dbReference type="ChEBI" id="CHEBI:59353"/>
        <dbReference type="EC" id="5.99.1.4"/>
    </reaction>
</comment>
<keyword evidence="1 3" id="KW-0413">Isomerase</keyword>
<dbReference type="PIRSF" id="PIRSF006386">
    <property type="entry name" value="HCCAis_GSTk"/>
    <property type="match status" value="1"/>
</dbReference>
<proteinExistence type="inferred from homology"/>
<dbReference type="InterPro" id="IPR051924">
    <property type="entry name" value="GST_Kappa/NadH"/>
</dbReference>
<dbReference type="Proteomes" id="UP001056291">
    <property type="component" value="Chromosome"/>
</dbReference>
<evidence type="ECO:0000256" key="1">
    <source>
        <dbReference type="PIRNR" id="PIRNR006386"/>
    </source>
</evidence>
<dbReference type="EC" id="5.99.1.4" evidence="1"/>
<sequence length="201" mass="23136">MHKLEFFFDCSSPWTYLGFESLQDLSARHPQLDIIYRPFLVGGVFNSVNPSVYNNRENPVVPKMRYSKKDLQDWAHFVGIEIGQPSVFPVNSVKAMRGAFVALEEGCLVPYARTVFKRYWTDLADISQLDVLQEVVREVGLDSENFFRKINEQPYKDKLKDTTDELIARGGFGSPTMYLDGQDMYFGNDRFPLIEAKLSQL</sequence>
<dbReference type="GO" id="GO:0016853">
    <property type="term" value="F:isomerase activity"/>
    <property type="evidence" value="ECO:0007669"/>
    <property type="project" value="UniProtKB-KW"/>
</dbReference>
<dbReference type="Pfam" id="PF01323">
    <property type="entry name" value="DSBA"/>
    <property type="match status" value="1"/>
</dbReference>
<dbReference type="InterPro" id="IPR001853">
    <property type="entry name" value="DSBA-like_thioredoxin_dom"/>
</dbReference>
<protein>
    <recommendedName>
        <fullName evidence="1">2-hydroxychromene-2-carboxylate isomerase</fullName>
        <ecNumber evidence="1">5.99.1.4</ecNumber>
    </recommendedName>
</protein>
<dbReference type="EMBL" id="CP098747">
    <property type="protein sequence ID" value="USG63134.1"/>
    <property type="molecule type" value="Genomic_DNA"/>
</dbReference>
<dbReference type="CDD" id="cd03022">
    <property type="entry name" value="DsbA_HCCA_Iso"/>
    <property type="match status" value="1"/>
</dbReference>
<dbReference type="Gene3D" id="3.40.30.10">
    <property type="entry name" value="Glutaredoxin"/>
    <property type="match status" value="1"/>
</dbReference>
<dbReference type="PANTHER" id="PTHR42943:SF2">
    <property type="entry name" value="GLUTATHIONE S-TRANSFERASE KAPPA 1"/>
    <property type="match status" value="1"/>
</dbReference>
<keyword evidence="4" id="KW-1185">Reference proteome</keyword>
<dbReference type="PANTHER" id="PTHR42943">
    <property type="entry name" value="GLUTATHIONE S-TRANSFERASE KAPPA"/>
    <property type="match status" value="1"/>
</dbReference>
<gene>
    <name evidence="3" type="ORF">NBZ79_09115</name>
</gene>
<name>A0ABY4W8M9_9PROT</name>
<dbReference type="InterPro" id="IPR014440">
    <property type="entry name" value="HCCAis_GSTk"/>
</dbReference>